<evidence type="ECO:0000313" key="3">
    <source>
        <dbReference type="Proteomes" id="UP001255185"/>
    </source>
</evidence>
<sequence>MSSTVLVNNVQMDKAIIYDLLIQNKKLEAVKFVMEKSGIDMQSAKDIVELFQDKTINNFDGKDVYKELFQSQSNSNQNPVKPLKSKFFKKALIFIGVFSLVIFLFLKYYIGFQHVETHWKDLQSLLFDNQNPSRQTEEAQIAGTTDVVQEAIESPIDTLMWVNAIKNNDYIPDGVLEEIERYKKRDFSKLVVAEDVPTDKEAEEAIVHHYKNEVVSLLQRENAHIRIGVCYKAPLQPTEIARVTAMVSAFNKTQGNLGNIQMPLDVIYDFVKFQSDPNTWYITDFSQNIPYDYKLNKDR</sequence>
<accession>A0ABU1TUP8</accession>
<protein>
    <submittedName>
        <fullName evidence="2">Uncharacterized protein</fullName>
    </submittedName>
</protein>
<dbReference type="Proteomes" id="UP001255185">
    <property type="component" value="Unassembled WGS sequence"/>
</dbReference>
<evidence type="ECO:0000313" key="2">
    <source>
        <dbReference type="EMBL" id="MDR6969597.1"/>
    </source>
</evidence>
<keyword evidence="1" id="KW-1133">Transmembrane helix</keyword>
<feature type="transmembrane region" description="Helical" evidence="1">
    <location>
        <begin position="91"/>
        <end position="110"/>
    </location>
</feature>
<keyword evidence="1" id="KW-0472">Membrane</keyword>
<keyword evidence="1" id="KW-0812">Transmembrane</keyword>
<name>A0ABU1TUP8_9FLAO</name>
<dbReference type="EMBL" id="JAVDVI010000024">
    <property type="protein sequence ID" value="MDR6969597.1"/>
    <property type="molecule type" value="Genomic_DNA"/>
</dbReference>
<proteinExistence type="predicted"/>
<gene>
    <name evidence="2" type="ORF">J2X31_003630</name>
</gene>
<comment type="caution">
    <text evidence="2">The sequence shown here is derived from an EMBL/GenBank/DDBJ whole genome shotgun (WGS) entry which is preliminary data.</text>
</comment>
<reference evidence="2 3" key="1">
    <citation type="submission" date="2023-07" db="EMBL/GenBank/DDBJ databases">
        <title>Sorghum-associated microbial communities from plants grown in Nebraska, USA.</title>
        <authorList>
            <person name="Schachtman D."/>
        </authorList>
    </citation>
    <scope>NUCLEOTIDE SEQUENCE [LARGE SCALE GENOMIC DNA]</scope>
    <source>
        <strain evidence="2 3">3773</strain>
    </source>
</reference>
<evidence type="ECO:0000256" key="1">
    <source>
        <dbReference type="SAM" id="Phobius"/>
    </source>
</evidence>
<keyword evidence="3" id="KW-1185">Reference proteome</keyword>
<organism evidence="2 3">
    <name type="scientific">Flavobacterium arsenatis</name>
    <dbReference type="NCBI Taxonomy" id="1484332"/>
    <lineage>
        <taxon>Bacteria</taxon>
        <taxon>Pseudomonadati</taxon>
        <taxon>Bacteroidota</taxon>
        <taxon>Flavobacteriia</taxon>
        <taxon>Flavobacteriales</taxon>
        <taxon>Flavobacteriaceae</taxon>
        <taxon>Flavobacterium</taxon>
    </lineage>
</organism>
<dbReference type="RefSeq" id="WP_310028824.1">
    <property type="nucleotide sequence ID" value="NZ_JAVDVI010000024.1"/>
</dbReference>